<dbReference type="InterPro" id="IPR055457">
    <property type="entry name" value="OST48_N"/>
</dbReference>
<sequence length="407" mass="45946">LRPSDLILASIFKELPVLVLIENVFVRDSHSMFFKFLKDRGYHLVYKYADDASLDLKHLEVDSSNFFICQEFGGNIDVKKLTRFVDEGGNILVAGSPDIGEAIKDFGSECGIEFDDEKTAVIDHMNYDVMDEGKVTVISSYQAIALSIASNPANPLVINVLHASDTAYSHSPDTPINNYPNTVGRNTQLITGLQARNDARVLFVGSLDFFSDEFFLSGAVHTLVNGALQGVYDVSGNRELSENLALWTFKENGVLRVSSIHHNKVGEKDPRREYTIKDDIIFSIDIEMKGLDGAWKPFVADDVQVELIRIDPFIRRTLPHKGNKYEVQMKLPDVYGVFKLVVDYHRTGYTHLFTSNQISVRPFTHTQYERFIISAYPYYASAISMMAGVSVFSFVYLYLRDDKLKAE</sequence>
<proteinExistence type="inferred from homology"/>
<dbReference type="UniPathway" id="UPA00378"/>
<organism evidence="12">
    <name type="scientific">Schistocephalus solidus</name>
    <name type="common">Tapeworm</name>
    <dbReference type="NCBI Taxonomy" id="70667"/>
    <lineage>
        <taxon>Eukaryota</taxon>
        <taxon>Metazoa</taxon>
        <taxon>Spiralia</taxon>
        <taxon>Lophotrochozoa</taxon>
        <taxon>Platyhelminthes</taxon>
        <taxon>Cestoda</taxon>
        <taxon>Eucestoda</taxon>
        <taxon>Diphyllobothriidea</taxon>
        <taxon>Diphyllobothriidae</taxon>
        <taxon>Schistocephalus</taxon>
    </lineage>
</organism>
<keyword evidence="5 9" id="KW-0812">Transmembrane</keyword>
<comment type="subcellular location">
    <subcellularLocation>
        <location evidence="1 9">Endoplasmic reticulum membrane</location>
        <topology evidence="1 9">Single-pass type I membrane protein</topology>
    </subcellularLocation>
</comment>
<dbReference type="Pfam" id="PF03345">
    <property type="entry name" value="OST48_N"/>
    <property type="match status" value="1"/>
</dbReference>
<comment type="pathway">
    <text evidence="2 9">Protein modification; protein glycosylation.</text>
</comment>
<comment type="subunit">
    <text evidence="9">Component of the oligosaccharyltransferase (OST) complex.</text>
</comment>
<dbReference type="InterPro" id="IPR055459">
    <property type="entry name" value="OST48_MD"/>
</dbReference>
<evidence type="ECO:0000259" key="11">
    <source>
        <dbReference type="Pfam" id="PF23358"/>
    </source>
</evidence>
<evidence type="ECO:0000259" key="10">
    <source>
        <dbReference type="Pfam" id="PF03345"/>
    </source>
</evidence>
<dbReference type="AlphaFoldDB" id="A0A183SQC0"/>
<evidence type="ECO:0000256" key="7">
    <source>
        <dbReference type="ARBA" id="ARBA00022989"/>
    </source>
</evidence>
<evidence type="ECO:0000256" key="8">
    <source>
        <dbReference type="ARBA" id="ARBA00023136"/>
    </source>
</evidence>
<evidence type="ECO:0000256" key="9">
    <source>
        <dbReference type="RuleBase" id="RU361142"/>
    </source>
</evidence>
<feature type="domain" description="OST48 middle" evidence="11">
    <location>
        <begin position="262"/>
        <end position="399"/>
    </location>
</feature>
<evidence type="ECO:0000313" key="12">
    <source>
        <dbReference type="WBParaSite" id="SSLN_0000662001-mRNA-1"/>
    </source>
</evidence>
<accession>A0A183SQC0</accession>
<evidence type="ECO:0000256" key="6">
    <source>
        <dbReference type="ARBA" id="ARBA00022824"/>
    </source>
</evidence>
<reference evidence="12" key="1">
    <citation type="submission" date="2016-06" db="UniProtKB">
        <authorList>
            <consortium name="WormBaseParasite"/>
        </authorList>
    </citation>
    <scope>IDENTIFICATION</scope>
</reference>
<keyword evidence="6 9" id="KW-0256">Endoplasmic reticulum</keyword>
<name>A0A183SQC0_SCHSO</name>
<dbReference type="GO" id="GO:0018279">
    <property type="term" value="P:protein N-linked glycosylation via asparagine"/>
    <property type="evidence" value="ECO:0007669"/>
    <property type="project" value="UniProtKB-UniRule"/>
</dbReference>
<feature type="domain" description="OST48 N-terminal" evidence="10">
    <location>
        <begin position="17"/>
        <end position="248"/>
    </location>
</feature>
<dbReference type="InterPro" id="IPR005013">
    <property type="entry name" value="DDOST_48_kDa_subunit"/>
</dbReference>
<comment type="similarity">
    <text evidence="3 9">Belongs to the DDOST 48 kDa subunit family.</text>
</comment>
<evidence type="ECO:0000256" key="4">
    <source>
        <dbReference type="ARBA" id="ARBA00013350"/>
    </source>
</evidence>
<evidence type="ECO:0000256" key="2">
    <source>
        <dbReference type="ARBA" id="ARBA00004922"/>
    </source>
</evidence>
<comment type="function">
    <text evidence="9">Subunit of the oligosaccharyl transferase (OST) complex that catalyzes the initial transfer of a defined glycan (Glc(3)Man(9)GlcNAc(2) in eukaryotes) from the lipid carrier dolichol-pyrophosphate to an asparagine residue within an Asn-X-Ser/Thr consensus motif in nascent polypeptide chains, the first step in protein N-glycosylation. N-glycosylation occurs cotranslationally and the complex associates with the Sec61 complex at the channel-forming translocon complex that mediates protein translocation across the endoplasmic reticulum (ER).</text>
</comment>
<dbReference type="WBParaSite" id="SSLN_0000662001-mRNA-1">
    <property type="protein sequence ID" value="SSLN_0000662001-mRNA-1"/>
    <property type="gene ID" value="SSLN_0000662001"/>
</dbReference>
<keyword evidence="7 9" id="KW-1133">Transmembrane helix</keyword>
<feature type="transmembrane region" description="Helical" evidence="9">
    <location>
        <begin position="376"/>
        <end position="399"/>
    </location>
</feature>
<evidence type="ECO:0000256" key="1">
    <source>
        <dbReference type="ARBA" id="ARBA00004115"/>
    </source>
</evidence>
<dbReference type="PANTHER" id="PTHR10830">
    <property type="entry name" value="DOLICHYL-DIPHOSPHOOLIGOSACCHARIDE--PROTEIN GLYCOSYLTRANSFERASE 48 KDA SUBUNIT"/>
    <property type="match status" value="1"/>
</dbReference>
<dbReference type="GO" id="GO:0008250">
    <property type="term" value="C:oligosaccharyltransferase complex"/>
    <property type="evidence" value="ECO:0007669"/>
    <property type="project" value="TreeGrafter"/>
</dbReference>
<dbReference type="Pfam" id="PF23358">
    <property type="entry name" value="OST48_MD"/>
    <property type="match status" value="1"/>
</dbReference>
<evidence type="ECO:0000256" key="5">
    <source>
        <dbReference type="ARBA" id="ARBA00022692"/>
    </source>
</evidence>
<dbReference type="PANTHER" id="PTHR10830:SF0">
    <property type="entry name" value="DOLICHYL-DIPHOSPHOOLIGOSACCHARIDE--PROTEIN GLYCOSYLTRANSFERASE 48 KDA SUBUNIT"/>
    <property type="match status" value="1"/>
</dbReference>
<protein>
    <recommendedName>
        <fullName evidence="4 9">Dolichyl-diphosphooligosaccharide--protein glycosyltransferase 48 kDa subunit</fullName>
        <shortName evidence="9">Oligosaccharyl transferase 48 kDa subunit</shortName>
    </recommendedName>
</protein>
<keyword evidence="8 9" id="KW-0472">Membrane</keyword>
<evidence type="ECO:0000256" key="3">
    <source>
        <dbReference type="ARBA" id="ARBA00008743"/>
    </source>
</evidence>